<dbReference type="InterPro" id="IPR005471">
    <property type="entry name" value="Tscrpt_reg_IclR_N"/>
</dbReference>
<dbReference type="InterPro" id="IPR014757">
    <property type="entry name" value="Tscrpt_reg_IclR_C"/>
</dbReference>
<dbReference type="GO" id="GO:0003700">
    <property type="term" value="F:DNA-binding transcription factor activity"/>
    <property type="evidence" value="ECO:0007669"/>
    <property type="project" value="TreeGrafter"/>
</dbReference>
<proteinExistence type="predicted"/>
<comment type="caution">
    <text evidence="7">The sequence shown here is derived from an EMBL/GenBank/DDBJ whole genome shotgun (WGS) entry which is preliminary data.</text>
</comment>
<feature type="domain" description="IclR-ED" evidence="6">
    <location>
        <begin position="90"/>
        <end position="273"/>
    </location>
</feature>
<protein>
    <submittedName>
        <fullName evidence="7">DNA-binding IclR family transcriptional regulator</fullName>
    </submittedName>
</protein>
<organism evidence="7 8">
    <name type="scientific">Pigmentiphaga kullae</name>
    <dbReference type="NCBI Taxonomy" id="151784"/>
    <lineage>
        <taxon>Bacteria</taxon>
        <taxon>Pseudomonadati</taxon>
        <taxon>Pseudomonadota</taxon>
        <taxon>Betaproteobacteria</taxon>
        <taxon>Burkholderiales</taxon>
        <taxon>Alcaligenaceae</taxon>
        <taxon>Pigmentiphaga</taxon>
    </lineage>
</organism>
<evidence type="ECO:0000259" key="6">
    <source>
        <dbReference type="PROSITE" id="PS51078"/>
    </source>
</evidence>
<evidence type="ECO:0000256" key="1">
    <source>
        <dbReference type="ARBA" id="ARBA00023015"/>
    </source>
</evidence>
<dbReference type="InterPro" id="IPR036390">
    <property type="entry name" value="WH_DNA-bd_sf"/>
</dbReference>
<reference evidence="7 8" key="1">
    <citation type="submission" date="2019-02" db="EMBL/GenBank/DDBJ databases">
        <title>Genomic Encyclopedia of Type Strains, Phase IV (KMG-IV): sequencing the most valuable type-strain genomes for metagenomic binning, comparative biology and taxonomic classification.</title>
        <authorList>
            <person name="Goeker M."/>
        </authorList>
    </citation>
    <scope>NUCLEOTIDE SEQUENCE [LARGE SCALE GENOMIC DNA]</scope>
    <source>
        <strain evidence="7 8">K24</strain>
    </source>
</reference>
<dbReference type="Gene3D" id="3.30.450.40">
    <property type="match status" value="1"/>
</dbReference>
<dbReference type="EMBL" id="SGXC01000001">
    <property type="protein sequence ID" value="RZS84954.1"/>
    <property type="molecule type" value="Genomic_DNA"/>
</dbReference>
<feature type="region of interest" description="Disordered" evidence="4">
    <location>
        <begin position="1"/>
        <end position="23"/>
    </location>
</feature>
<feature type="domain" description="HTH iclR-type" evidence="5">
    <location>
        <begin position="28"/>
        <end position="89"/>
    </location>
</feature>
<dbReference type="Proteomes" id="UP000292445">
    <property type="component" value="Unassembled WGS sequence"/>
</dbReference>
<dbReference type="PROSITE" id="PS51077">
    <property type="entry name" value="HTH_ICLR"/>
    <property type="match status" value="1"/>
</dbReference>
<keyword evidence="1" id="KW-0805">Transcription regulation</keyword>
<dbReference type="AlphaFoldDB" id="A0A4Q7NIU7"/>
<evidence type="ECO:0000256" key="2">
    <source>
        <dbReference type="ARBA" id="ARBA00023125"/>
    </source>
</evidence>
<keyword evidence="3" id="KW-0804">Transcription</keyword>
<dbReference type="InterPro" id="IPR029016">
    <property type="entry name" value="GAF-like_dom_sf"/>
</dbReference>
<evidence type="ECO:0000313" key="8">
    <source>
        <dbReference type="Proteomes" id="UP000292445"/>
    </source>
</evidence>
<dbReference type="GO" id="GO:0045892">
    <property type="term" value="P:negative regulation of DNA-templated transcription"/>
    <property type="evidence" value="ECO:0007669"/>
    <property type="project" value="TreeGrafter"/>
</dbReference>
<evidence type="ECO:0000256" key="4">
    <source>
        <dbReference type="SAM" id="MobiDB-lite"/>
    </source>
</evidence>
<dbReference type="InterPro" id="IPR036388">
    <property type="entry name" value="WH-like_DNA-bd_sf"/>
</dbReference>
<dbReference type="PROSITE" id="PS51078">
    <property type="entry name" value="ICLR_ED"/>
    <property type="match status" value="1"/>
</dbReference>
<dbReference type="GO" id="GO:0003677">
    <property type="term" value="F:DNA binding"/>
    <property type="evidence" value="ECO:0007669"/>
    <property type="project" value="UniProtKB-KW"/>
</dbReference>
<dbReference type="SUPFAM" id="SSF46785">
    <property type="entry name" value="Winged helix' DNA-binding domain"/>
    <property type="match status" value="1"/>
</dbReference>
<dbReference type="Pfam" id="PF09339">
    <property type="entry name" value="HTH_IclR"/>
    <property type="match status" value="1"/>
</dbReference>
<accession>A0A4Q7NIU7</accession>
<evidence type="ECO:0000256" key="3">
    <source>
        <dbReference type="ARBA" id="ARBA00023163"/>
    </source>
</evidence>
<evidence type="ECO:0000313" key="7">
    <source>
        <dbReference type="EMBL" id="RZS84954.1"/>
    </source>
</evidence>
<dbReference type="RefSeq" id="WP_161568027.1">
    <property type="nucleotide sequence ID" value="NZ_SGXC01000001.1"/>
</dbReference>
<sequence length="279" mass="29930">MAIIPDMRTSSPGKTRQAGADGRRGDFMTSLAKGLEILAAFEVGHPLGNQELVAITGLPKTTVSRITGTLASLGYLRLDEQSRKYSMGARVLGLGASVQRHIGLLRTARPHMQRLADELDIAVILGARDRTGLVFLEVIHPPRNALTINTDSGSVVPIERTSIGLAYLVAAPVPERVHMLQALRDAHPDDWEDIRGVVERAHKDYRERGFVVSQRGRGGLISGVGVPMVLGQSGVFSFACVGPSIQLSEVRLVQVLGPRLVETVAVIGQAMRAAGPERG</sequence>
<dbReference type="Gene3D" id="1.10.10.10">
    <property type="entry name" value="Winged helix-like DNA-binding domain superfamily/Winged helix DNA-binding domain"/>
    <property type="match status" value="1"/>
</dbReference>
<name>A0A4Q7NIU7_9BURK</name>
<dbReference type="SUPFAM" id="SSF55781">
    <property type="entry name" value="GAF domain-like"/>
    <property type="match status" value="1"/>
</dbReference>
<keyword evidence="8" id="KW-1185">Reference proteome</keyword>
<dbReference type="Pfam" id="PF01614">
    <property type="entry name" value="IclR_C"/>
    <property type="match status" value="1"/>
</dbReference>
<gene>
    <name evidence="7" type="ORF">EV675_0976</name>
</gene>
<evidence type="ECO:0000259" key="5">
    <source>
        <dbReference type="PROSITE" id="PS51077"/>
    </source>
</evidence>
<keyword evidence="2 7" id="KW-0238">DNA-binding</keyword>
<dbReference type="InterPro" id="IPR050707">
    <property type="entry name" value="HTH_MetabolicPath_Reg"/>
</dbReference>
<dbReference type="PANTHER" id="PTHR30136">
    <property type="entry name" value="HELIX-TURN-HELIX TRANSCRIPTIONAL REGULATOR, ICLR FAMILY"/>
    <property type="match status" value="1"/>
</dbReference>
<dbReference type="SMART" id="SM00346">
    <property type="entry name" value="HTH_ICLR"/>
    <property type="match status" value="1"/>
</dbReference>
<dbReference type="PANTHER" id="PTHR30136:SF33">
    <property type="entry name" value="TRANSCRIPTIONAL REGULATORY PROTEIN"/>
    <property type="match status" value="1"/>
</dbReference>